<organism evidence="2 3">
    <name type="scientific">Aromia moschata</name>
    <dbReference type="NCBI Taxonomy" id="1265417"/>
    <lineage>
        <taxon>Eukaryota</taxon>
        <taxon>Metazoa</taxon>
        <taxon>Ecdysozoa</taxon>
        <taxon>Arthropoda</taxon>
        <taxon>Hexapoda</taxon>
        <taxon>Insecta</taxon>
        <taxon>Pterygota</taxon>
        <taxon>Neoptera</taxon>
        <taxon>Endopterygota</taxon>
        <taxon>Coleoptera</taxon>
        <taxon>Polyphaga</taxon>
        <taxon>Cucujiformia</taxon>
        <taxon>Chrysomeloidea</taxon>
        <taxon>Cerambycidae</taxon>
        <taxon>Cerambycinae</taxon>
        <taxon>Callichromatini</taxon>
        <taxon>Aromia</taxon>
    </lineage>
</organism>
<evidence type="ECO:0000256" key="1">
    <source>
        <dbReference type="SAM" id="MobiDB-lite"/>
    </source>
</evidence>
<dbReference type="Proteomes" id="UP001162162">
    <property type="component" value="Unassembled WGS sequence"/>
</dbReference>
<dbReference type="AlphaFoldDB" id="A0AAV8Y6M0"/>
<feature type="region of interest" description="Disordered" evidence="1">
    <location>
        <begin position="176"/>
        <end position="203"/>
    </location>
</feature>
<feature type="non-terminal residue" evidence="2">
    <location>
        <position position="1"/>
    </location>
</feature>
<dbReference type="EMBL" id="JAPWTK010000182">
    <property type="protein sequence ID" value="KAJ8946567.1"/>
    <property type="molecule type" value="Genomic_DNA"/>
</dbReference>
<proteinExistence type="predicted"/>
<protein>
    <submittedName>
        <fullName evidence="2">Uncharacterized protein</fullName>
    </submittedName>
</protein>
<accession>A0AAV8Y6M0</accession>
<reference evidence="2" key="1">
    <citation type="journal article" date="2023" name="Insect Mol. Biol.">
        <title>Genome sequencing provides insights into the evolution of gene families encoding plant cell wall-degrading enzymes in longhorned beetles.</title>
        <authorList>
            <person name="Shin N.R."/>
            <person name="Okamura Y."/>
            <person name="Kirsch R."/>
            <person name="Pauchet Y."/>
        </authorList>
    </citation>
    <scope>NUCLEOTIDE SEQUENCE</scope>
    <source>
        <strain evidence="2">AMC_N1</strain>
    </source>
</reference>
<feature type="region of interest" description="Disordered" evidence="1">
    <location>
        <begin position="1"/>
        <end position="143"/>
    </location>
</feature>
<evidence type="ECO:0000313" key="3">
    <source>
        <dbReference type="Proteomes" id="UP001162162"/>
    </source>
</evidence>
<name>A0AAV8Y6M0_9CUCU</name>
<gene>
    <name evidence="2" type="ORF">NQ318_008297</name>
</gene>
<comment type="caution">
    <text evidence="2">The sequence shown here is derived from an EMBL/GenBank/DDBJ whole genome shotgun (WGS) entry which is preliminary data.</text>
</comment>
<keyword evidence="3" id="KW-1185">Reference proteome</keyword>
<sequence>DPTPRWSALRGSQELRPYNSLPRGQDITSYPSLVQHQSNARLQNLSGEACSSPAARRRSPTRRTHSEDVYTERSCSPFRADGREGEEKEGQGRRGAGEHCEEAGARQSPHAAGGEQAGQREDGVAEEEVVQGGESLAADATRKSDKAINIEKRVSFDKTVANKVTTEKSVSVLRTQSLNDGKTKERRLGPIASRSLPEDHTDNCEEAGATLAEVYTIE</sequence>
<feature type="compositionally biased region" description="Basic and acidic residues" evidence="1">
    <location>
        <begin position="80"/>
        <end position="104"/>
    </location>
</feature>
<evidence type="ECO:0000313" key="2">
    <source>
        <dbReference type="EMBL" id="KAJ8946567.1"/>
    </source>
</evidence>
<feature type="compositionally biased region" description="Polar residues" evidence="1">
    <location>
        <begin position="26"/>
        <end position="46"/>
    </location>
</feature>